<reference evidence="6 7" key="1">
    <citation type="submission" date="2018-07" db="EMBL/GenBank/DDBJ databases">
        <title>Motiliproteus coralliicola sp. nov., a bacterium isolated from Coral.</title>
        <authorList>
            <person name="Wang G."/>
        </authorList>
    </citation>
    <scope>NUCLEOTIDE SEQUENCE [LARGE SCALE GENOMIC DNA]</scope>
    <source>
        <strain evidence="6 7">C34</strain>
    </source>
</reference>
<dbReference type="OrthoDB" id="9801098at2"/>
<evidence type="ECO:0000313" key="7">
    <source>
        <dbReference type="Proteomes" id="UP000253769"/>
    </source>
</evidence>
<evidence type="ECO:0000256" key="3">
    <source>
        <dbReference type="ARBA" id="ARBA00031983"/>
    </source>
</evidence>
<dbReference type="GO" id="GO:0005829">
    <property type="term" value="C:cytosol"/>
    <property type="evidence" value="ECO:0007669"/>
    <property type="project" value="TreeGrafter"/>
</dbReference>
<dbReference type="AlphaFoldDB" id="A0A369WU35"/>
<dbReference type="Pfam" id="PF11892">
    <property type="entry name" value="PpnN_C"/>
    <property type="match status" value="1"/>
</dbReference>
<dbReference type="Gene3D" id="3.40.50.450">
    <property type="match status" value="1"/>
</dbReference>
<dbReference type="GO" id="GO:0008714">
    <property type="term" value="F:AMP nucleosidase activity"/>
    <property type="evidence" value="ECO:0007669"/>
    <property type="project" value="UniProtKB-EC"/>
</dbReference>
<dbReference type="Gene3D" id="3.30.1850.10">
    <property type="entry name" value="MoCo carrier protein-like"/>
    <property type="match status" value="1"/>
</dbReference>
<comment type="caution">
    <text evidence="6">The sequence shown here is derived from an EMBL/GenBank/DDBJ whole genome shotgun (WGS) entry which is preliminary data.</text>
</comment>
<feature type="domain" description="Pyrimidine/purine nucleotide 5'-monophosphate nucleosidase N-terminal" evidence="5">
    <location>
        <begin position="10"/>
        <end position="116"/>
    </location>
</feature>
<dbReference type="PANTHER" id="PTHR43393">
    <property type="entry name" value="CYTOKININ RIBOSIDE 5'-MONOPHOSPHATE PHOSPHORIBOHYDROLASE"/>
    <property type="match status" value="1"/>
</dbReference>
<dbReference type="RefSeq" id="WP_114694708.1">
    <property type="nucleotide sequence ID" value="NZ_QQOH01000001.1"/>
</dbReference>
<evidence type="ECO:0000313" key="6">
    <source>
        <dbReference type="EMBL" id="RDE25111.1"/>
    </source>
</evidence>
<dbReference type="InterPro" id="IPR049788">
    <property type="entry name" value="PpnN"/>
</dbReference>
<dbReference type="InterPro" id="IPR037153">
    <property type="entry name" value="PpnN-like_sf"/>
</dbReference>
<accession>A0A369WU35</accession>
<dbReference type="InterPro" id="IPR021826">
    <property type="entry name" value="PpnN_C"/>
</dbReference>
<protein>
    <recommendedName>
        <fullName evidence="3">AMP nucleosidase</fullName>
        <ecNumber evidence="2">3.2.2.4</ecNumber>
    </recommendedName>
    <alternativeName>
        <fullName evidence="3">AMP nucleosidase</fullName>
    </alternativeName>
</protein>
<organism evidence="6 7">
    <name type="scientific">Motiliproteus coralliicola</name>
    <dbReference type="NCBI Taxonomy" id="2283196"/>
    <lineage>
        <taxon>Bacteria</taxon>
        <taxon>Pseudomonadati</taxon>
        <taxon>Pseudomonadota</taxon>
        <taxon>Gammaproteobacteria</taxon>
        <taxon>Oceanospirillales</taxon>
        <taxon>Oceanospirillaceae</taxon>
        <taxon>Motiliproteus</taxon>
    </lineage>
</organism>
<evidence type="ECO:0000256" key="2">
    <source>
        <dbReference type="ARBA" id="ARBA00011985"/>
    </source>
</evidence>
<keyword evidence="7" id="KW-1185">Reference proteome</keyword>
<sequence length="457" mass="51845">MDYHQGVTASVTPRIELDTLSQYEITRLLDKSQSGLYQLFRKCSLAVLNCGSDMDDTREVMERFKNFDIQISQKHRGIQLDLFNAPDTAFVDGKIIAGIRENLFSVLRDILYVGDELDLNYTRLKPSQSITNEVFHILRHARAVKPRIKPNLVVCWGGHSIEREEYDYTKKVGYELGLRALDICTGCGPGAMKGPMKGATIAHAKQRNENGRYVGISEPGIIAAESPNPIVNELITMPDIEKRLEAFVRLGHGIVVFPGGAGTAEEILFILGVLLHERNRDIPFPLIFTGPESSRAYFDSIDRFIRDCLGDEAASKYEIIVDDPVQVARLMKSGLFQVTRHRRVTGEAFHFNWPLFIDYELFQQPFEPTHPNMAALELHRDQPTHRLAANLRRALSGIVAGNVKEAGIREIEANGPFELHGDSSLMQNLDRLLQQFVQQRRMKINFSDYQPCYRIHH</sequence>
<evidence type="ECO:0000259" key="4">
    <source>
        <dbReference type="Pfam" id="PF11892"/>
    </source>
</evidence>
<evidence type="ECO:0000259" key="5">
    <source>
        <dbReference type="Pfam" id="PF14793"/>
    </source>
</evidence>
<dbReference type="EMBL" id="QQOH01000001">
    <property type="protein sequence ID" value="RDE25111.1"/>
    <property type="molecule type" value="Genomic_DNA"/>
</dbReference>
<dbReference type="NCBIfam" id="NF038390">
    <property type="entry name" value="Nsidase_PpnN"/>
    <property type="match status" value="1"/>
</dbReference>
<evidence type="ECO:0000256" key="1">
    <source>
        <dbReference type="ARBA" id="ARBA00000274"/>
    </source>
</evidence>
<dbReference type="Pfam" id="PF03641">
    <property type="entry name" value="Lysine_decarbox"/>
    <property type="match status" value="1"/>
</dbReference>
<dbReference type="EC" id="3.2.2.4" evidence="2"/>
<dbReference type="Pfam" id="PF14793">
    <property type="entry name" value="DUF4478"/>
    <property type="match status" value="1"/>
</dbReference>
<dbReference type="PANTHER" id="PTHR43393:SF1">
    <property type="entry name" value="PYRIMIDINE_PURINE NUCLEOTIDE 5'-MONOPHOSPHATE NUCLEOSIDASE"/>
    <property type="match status" value="1"/>
</dbReference>
<dbReference type="SUPFAM" id="SSF102405">
    <property type="entry name" value="MCP/YpsA-like"/>
    <property type="match status" value="1"/>
</dbReference>
<proteinExistence type="predicted"/>
<gene>
    <name evidence="6" type="ORF">DV711_06015</name>
</gene>
<dbReference type="InterPro" id="IPR027820">
    <property type="entry name" value="PpnN_N"/>
</dbReference>
<comment type="catalytic activity">
    <reaction evidence="1">
        <text>AMP + H2O = D-ribose 5-phosphate + adenine</text>
        <dbReference type="Rhea" id="RHEA:20129"/>
        <dbReference type="ChEBI" id="CHEBI:15377"/>
        <dbReference type="ChEBI" id="CHEBI:16708"/>
        <dbReference type="ChEBI" id="CHEBI:78346"/>
        <dbReference type="ChEBI" id="CHEBI:456215"/>
        <dbReference type="EC" id="3.2.2.4"/>
    </reaction>
</comment>
<dbReference type="InterPro" id="IPR031100">
    <property type="entry name" value="LOG_fam"/>
</dbReference>
<feature type="domain" description="Pyrimidine/purine nucleotide 5'-monophosphate nucleosidase C-terminal" evidence="4">
    <location>
        <begin position="337"/>
        <end position="455"/>
    </location>
</feature>
<dbReference type="Proteomes" id="UP000253769">
    <property type="component" value="Unassembled WGS sequence"/>
</dbReference>
<dbReference type="InterPro" id="IPR052341">
    <property type="entry name" value="LOG_family_nucleotidases"/>
</dbReference>
<name>A0A369WU35_9GAMM</name>